<proteinExistence type="predicted"/>
<sequence>MEYVGYLDMDSPSYEDVNSETLMSVDALIQYQSNISKQFAPR</sequence>
<accession>A0A1E1M654</accession>
<name>A0A1E1M654_RHYSE</name>
<organism evidence="1 2">
    <name type="scientific">Rhynchosporium secalis</name>
    <name type="common">Barley scald fungus</name>
    <dbReference type="NCBI Taxonomy" id="38038"/>
    <lineage>
        <taxon>Eukaryota</taxon>
        <taxon>Fungi</taxon>
        <taxon>Dikarya</taxon>
        <taxon>Ascomycota</taxon>
        <taxon>Pezizomycotina</taxon>
        <taxon>Leotiomycetes</taxon>
        <taxon>Helotiales</taxon>
        <taxon>Ploettnerulaceae</taxon>
        <taxon>Rhynchosporium</taxon>
    </lineage>
</organism>
<evidence type="ECO:0000313" key="2">
    <source>
        <dbReference type="Proteomes" id="UP000177625"/>
    </source>
</evidence>
<dbReference type="AlphaFoldDB" id="A0A1E1M654"/>
<keyword evidence="2" id="KW-1185">Reference proteome</keyword>
<dbReference type="Proteomes" id="UP000177625">
    <property type="component" value="Unassembled WGS sequence"/>
</dbReference>
<protein>
    <submittedName>
        <fullName evidence="1">Uncharacterized protein</fullName>
    </submittedName>
</protein>
<reference evidence="2" key="1">
    <citation type="submission" date="2016-03" db="EMBL/GenBank/DDBJ databases">
        <authorList>
            <person name="Guldener U."/>
        </authorList>
    </citation>
    <scope>NUCLEOTIDE SEQUENCE [LARGE SCALE GENOMIC DNA]</scope>
</reference>
<evidence type="ECO:0000313" key="1">
    <source>
        <dbReference type="EMBL" id="CZT44568.1"/>
    </source>
</evidence>
<dbReference type="EMBL" id="FJVC01000178">
    <property type="protein sequence ID" value="CZT44568.1"/>
    <property type="molecule type" value="Genomic_DNA"/>
</dbReference>
<gene>
    <name evidence="1" type="ORF">RSE6_04758</name>
</gene>